<dbReference type="GO" id="GO:0003677">
    <property type="term" value="F:DNA binding"/>
    <property type="evidence" value="ECO:0007669"/>
    <property type="project" value="UniProtKB-KW"/>
</dbReference>
<accession>A0A085GKB6</accession>
<dbReference type="AlphaFoldDB" id="A0A085GKB6"/>
<dbReference type="SUPFAM" id="SSF47413">
    <property type="entry name" value="lambda repressor-like DNA-binding domains"/>
    <property type="match status" value="1"/>
</dbReference>
<evidence type="ECO:0000259" key="5">
    <source>
        <dbReference type="Pfam" id="PF13693"/>
    </source>
</evidence>
<keyword evidence="4" id="KW-0804">Transcription</keyword>
<evidence type="ECO:0000256" key="3">
    <source>
        <dbReference type="ARBA" id="ARBA00023125"/>
    </source>
</evidence>
<comment type="similarity">
    <text evidence="1">Belongs to the ner transcriptional regulatory family.</text>
</comment>
<dbReference type="STRING" id="1006004.GBAG_0474"/>
<evidence type="ECO:0000256" key="1">
    <source>
        <dbReference type="ARBA" id="ARBA00006157"/>
    </source>
</evidence>
<dbReference type="EMBL" id="JMPI01000012">
    <property type="protein sequence ID" value="KFC84161.1"/>
    <property type="molecule type" value="Genomic_DNA"/>
</dbReference>
<evidence type="ECO:0000256" key="4">
    <source>
        <dbReference type="ARBA" id="ARBA00023163"/>
    </source>
</evidence>
<keyword evidence="2" id="KW-0805">Transcription regulation</keyword>
<dbReference type="InterPro" id="IPR010982">
    <property type="entry name" value="Lambda_DNA-bd_dom_sf"/>
</dbReference>
<dbReference type="InterPro" id="IPR038722">
    <property type="entry name" value="Ner_HTH_dom"/>
</dbReference>
<sequence length="46" mass="4761">MEGIMTNGWYQADIIAGLRKKGASLAALSRAPGLSSSTLANALTRP</sequence>
<name>A0A085GKB6_9ENTR</name>
<proteinExistence type="inferred from homology"/>
<keyword evidence="3" id="KW-0238">DNA-binding</keyword>
<evidence type="ECO:0000313" key="6">
    <source>
        <dbReference type="EMBL" id="KFC84161.1"/>
    </source>
</evidence>
<keyword evidence="7" id="KW-1185">Reference proteome</keyword>
<gene>
    <name evidence="6" type="ORF">GBAG_0474</name>
</gene>
<feature type="domain" description="Ner winged helix-turn-helix DNA-binding" evidence="5">
    <location>
        <begin position="9"/>
        <end position="46"/>
    </location>
</feature>
<dbReference type="Proteomes" id="UP000028653">
    <property type="component" value="Unassembled WGS sequence"/>
</dbReference>
<organism evidence="6 7">
    <name type="scientific">Buttiauxella agrestis ATCC 33320</name>
    <dbReference type="NCBI Taxonomy" id="1006004"/>
    <lineage>
        <taxon>Bacteria</taxon>
        <taxon>Pseudomonadati</taxon>
        <taxon>Pseudomonadota</taxon>
        <taxon>Gammaproteobacteria</taxon>
        <taxon>Enterobacterales</taxon>
        <taxon>Enterobacteriaceae</taxon>
        <taxon>Buttiauxella</taxon>
    </lineage>
</organism>
<protein>
    <submittedName>
        <fullName evidence="6">Ner family regulatory protein</fullName>
    </submittedName>
</protein>
<comment type="caution">
    <text evidence="6">The sequence shown here is derived from an EMBL/GenBank/DDBJ whole genome shotgun (WGS) entry which is preliminary data.</text>
</comment>
<dbReference type="Gene3D" id="1.10.260.40">
    <property type="entry name" value="lambda repressor-like DNA-binding domains"/>
    <property type="match status" value="1"/>
</dbReference>
<evidence type="ECO:0000256" key="2">
    <source>
        <dbReference type="ARBA" id="ARBA00023015"/>
    </source>
</evidence>
<reference evidence="6 7" key="1">
    <citation type="submission" date="2014-05" db="EMBL/GenBank/DDBJ databases">
        <title>ATOL: Assembling a taxonomically balanced genome-scale reconstruction of the evolutionary history of the Enterobacteriaceae.</title>
        <authorList>
            <person name="Plunkett G.III."/>
            <person name="Neeno-Eckwall E.C."/>
            <person name="Glasner J.D."/>
            <person name="Perna N.T."/>
        </authorList>
    </citation>
    <scope>NUCLEOTIDE SEQUENCE [LARGE SCALE GENOMIC DNA]</scope>
    <source>
        <strain evidence="6 7">ATCC 33320</strain>
    </source>
</reference>
<dbReference type="Pfam" id="PF13693">
    <property type="entry name" value="HTH_35"/>
    <property type="match status" value="1"/>
</dbReference>
<dbReference type="eggNOG" id="COG3423">
    <property type="taxonomic scope" value="Bacteria"/>
</dbReference>
<evidence type="ECO:0000313" key="7">
    <source>
        <dbReference type="Proteomes" id="UP000028653"/>
    </source>
</evidence>